<comment type="similarity">
    <text evidence="2">Belongs to the histidine acid phosphatase family.</text>
</comment>
<evidence type="ECO:0000256" key="1">
    <source>
        <dbReference type="ARBA" id="ARBA00000032"/>
    </source>
</evidence>
<dbReference type="PROSITE" id="PS00616">
    <property type="entry name" value="HIS_ACID_PHOSPHAT_1"/>
    <property type="match status" value="1"/>
</dbReference>
<dbReference type="InterPro" id="IPR000560">
    <property type="entry name" value="His_Pase_clade-2"/>
</dbReference>
<organism evidence="10 11">
    <name type="scientific">Nesidiocoris tenuis</name>
    <dbReference type="NCBI Taxonomy" id="355587"/>
    <lineage>
        <taxon>Eukaryota</taxon>
        <taxon>Metazoa</taxon>
        <taxon>Ecdysozoa</taxon>
        <taxon>Arthropoda</taxon>
        <taxon>Hexapoda</taxon>
        <taxon>Insecta</taxon>
        <taxon>Pterygota</taxon>
        <taxon>Neoptera</taxon>
        <taxon>Paraneoptera</taxon>
        <taxon>Hemiptera</taxon>
        <taxon>Heteroptera</taxon>
        <taxon>Panheteroptera</taxon>
        <taxon>Cimicomorpha</taxon>
        <taxon>Miridae</taxon>
        <taxon>Dicyphina</taxon>
        <taxon>Nesidiocoris</taxon>
    </lineage>
</organism>
<evidence type="ECO:0000256" key="9">
    <source>
        <dbReference type="SAM" id="SignalP"/>
    </source>
</evidence>
<name>A0ABN7AJX3_9HEMI</name>
<dbReference type="SUPFAM" id="SSF53254">
    <property type="entry name" value="Phosphoglycerate mutase-like"/>
    <property type="match status" value="1"/>
</dbReference>
<keyword evidence="11" id="KW-1185">Reference proteome</keyword>
<dbReference type="EC" id="3.1.3.2" evidence="3"/>
<feature type="region of interest" description="Disordered" evidence="8">
    <location>
        <begin position="408"/>
        <end position="447"/>
    </location>
</feature>
<proteinExistence type="inferred from homology"/>
<evidence type="ECO:0000256" key="5">
    <source>
        <dbReference type="ARBA" id="ARBA00022801"/>
    </source>
</evidence>
<dbReference type="PANTHER" id="PTHR11567">
    <property type="entry name" value="ACID PHOSPHATASE-RELATED"/>
    <property type="match status" value="1"/>
</dbReference>
<sequence>MFSIAFLLVSAAAISSAYDGLESEYGVVEYVNILFRHGARTPDSLAPGDPYRDMKYWPEGLGQLTKEGILQHFNLGVWLDRRYRHILPRDRSQVNEAINVFSTDWDRTLMSADAEMSGIFPIVRGDAARWSGLTSYPVPIHSVPPPTDKLLEVTADCKRYAYLVKEFQDSKDYNQILNRYQNMTDHLVRHTGNRFFNLDFYMELYTTYFIEENRDLELPKWVRKVYPWPMVEPTVLSFVVPTWTTDMKRLRGGPFVKEVIENFWNKITMKLDQPNQNISMYSAHDTTISAVLNTMGIFNWKQPPFASMVLFELRKTQSGDRNVLIWYKNSTNDNPWLLKVPGCDAACPLTKLERILKPVIPENWADECNNVPLTTRVDTPGEELHTNSFGRRKNKIYFKKLVEQGEGGAPERINVDDDDKADARQGVPSTTTSATKASNAGRLTFGE</sequence>
<keyword evidence="7" id="KW-0325">Glycoprotein</keyword>
<feature type="signal peptide" evidence="9">
    <location>
        <begin position="1"/>
        <end position="17"/>
    </location>
</feature>
<dbReference type="Pfam" id="PF00328">
    <property type="entry name" value="His_Phos_2"/>
    <property type="match status" value="1"/>
</dbReference>
<dbReference type="InterPro" id="IPR050645">
    <property type="entry name" value="Histidine_acid_phosphatase"/>
</dbReference>
<evidence type="ECO:0000256" key="8">
    <source>
        <dbReference type="SAM" id="MobiDB-lite"/>
    </source>
</evidence>
<dbReference type="Proteomes" id="UP001307889">
    <property type="component" value="Chromosome 3"/>
</dbReference>
<protein>
    <recommendedName>
        <fullName evidence="3">acid phosphatase</fullName>
        <ecNumber evidence="3">3.1.3.2</ecNumber>
    </recommendedName>
</protein>
<dbReference type="InterPro" id="IPR033379">
    <property type="entry name" value="Acid_Pase_AS"/>
</dbReference>
<dbReference type="CDD" id="cd07061">
    <property type="entry name" value="HP_HAP_like"/>
    <property type="match status" value="1"/>
</dbReference>
<evidence type="ECO:0000256" key="7">
    <source>
        <dbReference type="ARBA" id="ARBA00023180"/>
    </source>
</evidence>
<evidence type="ECO:0000256" key="6">
    <source>
        <dbReference type="ARBA" id="ARBA00023157"/>
    </source>
</evidence>
<comment type="catalytic activity">
    <reaction evidence="1">
        <text>a phosphate monoester + H2O = an alcohol + phosphate</text>
        <dbReference type="Rhea" id="RHEA:15017"/>
        <dbReference type="ChEBI" id="CHEBI:15377"/>
        <dbReference type="ChEBI" id="CHEBI:30879"/>
        <dbReference type="ChEBI" id="CHEBI:43474"/>
        <dbReference type="ChEBI" id="CHEBI:67140"/>
        <dbReference type="EC" id="3.1.3.2"/>
    </reaction>
</comment>
<evidence type="ECO:0000256" key="4">
    <source>
        <dbReference type="ARBA" id="ARBA00022729"/>
    </source>
</evidence>
<accession>A0ABN7AJX3</accession>
<keyword evidence="5" id="KW-0378">Hydrolase</keyword>
<evidence type="ECO:0000313" key="10">
    <source>
        <dbReference type="EMBL" id="BES92556.1"/>
    </source>
</evidence>
<feature type="chain" id="PRO_5046221558" description="acid phosphatase" evidence="9">
    <location>
        <begin position="18"/>
        <end position="447"/>
    </location>
</feature>
<keyword evidence="4 9" id="KW-0732">Signal</keyword>
<gene>
    <name evidence="10" type="ORF">NTJ_05365</name>
</gene>
<evidence type="ECO:0000256" key="3">
    <source>
        <dbReference type="ARBA" id="ARBA00012646"/>
    </source>
</evidence>
<evidence type="ECO:0000313" key="11">
    <source>
        <dbReference type="Proteomes" id="UP001307889"/>
    </source>
</evidence>
<dbReference type="InterPro" id="IPR029033">
    <property type="entry name" value="His_PPase_superfam"/>
</dbReference>
<dbReference type="EMBL" id="AP028911">
    <property type="protein sequence ID" value="BES92556.1"/>
    <property type="molecule type" value="Genomic_DNA"/>
</dbReference>
<dbReference type="PROSITE" id="PS00778">
    <property type="entry name" value="HIS_ACID_PHOSPHAT_2"/>
    <property type="match status" value="1"/>
</dbReference>
<reference evidence="10 11" key="1">
    <citation type="submission" date="2023-09" db="EMBL/GenBank/DDBJ databases">
        <title>Nesidiocoris tenuis whole genome shotgun sequence.</title>
        <authorList>
            <person name="Shibata T."/>
            <person name="Shimoda M."/>
            <person name="Kobayashi T."/>
            <person name="Uehara T."/>
        </authorList>
    </citation>
    <scope>NUCLEOTIDE SEQUENCE [LARGE SCALE GENOMIC DNA]</scope>
    <source>
        <strain evidence="10 11">Japan</strain>
    </source>
</reference>
<dbReference type="PANTHER" id="PTHR11567:SF211">
    <property type="entry name" value="PROSTATIC ACID PHOSPHATASE"/>
    <property type="match status" value="1"/>
</dbReference>
<dbReference type="Gene3D" id="3.40.50.1240">
    <property type="entry name" value="Phosphoglycerate mutase-like"/>
    <property type="match status" value="1"/>
</dbReference>
<keyword evidence="6" id="KW-1015">Disulfide bond</keyword>
<feature type="compositionally biased region" description="Low complexity" evidence="8">
    <location>
        <begin position="429"/>
        <end position="440"/>
    </location>
</feature>
<evidence type="ECO:0000256" key="2">
    <source>
        <dbReference type="ARBA" id="ARBA00005375"/>
    </source>
</evidence>